<organism evidence="2">
    <name type="scientific">Acromyrmex echinatior</name>
    <name type="common">Panamanian leafcutter ant</name>
    <name type="synonym">Acromyrmex octospinosus echinatior</name>
    <dbReference type="NCBI Taxonomy" id="103372"/>
    <lineage>
        <taxon>Eukaryota</taxon>
        <taxon>Metazoa</taxon>
        <taxon>Ecdysozoa</taxon>
        <taxon>Arthropoda</taxon>
        <taxon>Hexapoda</taxon>
        <taxon>Insecta</taxon>
        <taxon>Pterygota</taxon>
        <taxon>Neoptera</taxon>
        <taxon>Endopterygota</taxon>
        <taxon>Hymenoptera</taxon>
        <taxon>Apocrita</taxon>
        <taxon>Aculeata</taxon>
        <taxon>Formicoidea</taxon>
        <taxon>Formicidae</taxon>
        <taxon>Myrmicinae</taxon>
        <taxon>Acromyrmex</taxon>
    </lineage>
</organism>
<reference evidence="1" key="1">
    <citation type="submission" date="2011-02" db="EMBL/GenBank/DDBJ databases">
        <title>The genome of the leaf-cutting ant Acromyrmex echinatior suggests key adaptations to social evolution and fungus farming.</title>
        <authorList>
            <person name="Nygaard S."/>
            <person name="Zhang G."/>
        </authorList>
    </citation>
    <scope>NUCLEOTIDE SEQUENCE</scope>
</reference>
<sequence>MAKCFEDATEIQIRNKYLTISFHGVIRFDFYWPCLNERVIVIEVLEKSANIALTQCDASCTGLSVCTFEFENNVLLPVFKIVPEQPDNTGNTMKIAVSYVYTVITRRFIRVTNRHTAFQVMENGLTKIFQHFQERFTGRVWAVIISKFILVIHMMAVMTSKCHKKVTEKWVFAVNVLADRLASSHRHVESVSPLCTLIVALLTKKTHGEPFTRFMNHYRSTPSSILNEAKRSSHSGESRSSDCVRWTGTERCSCEMEACAIISDISPRSPNSTDARRENVWIAVSRYRYRNPHIVRTTVLLSLTVRDGSLMARVTKRRGLEASFSERDQPVPRRENPRLRNAVGCVTLNQDIKTFDALTLRKLESESETKIAKNEDELAAILIKNCKHLSRADRRFRLKKGLEINRDQSRSIELSEVDSEQNEVQNRCAEKIHVDMEVSRVYGVYQETNPGHVRSPEKKSPRRSSASVEFIILGIGDAFTMRREKSKDEFFAHSFPKQITKIKMTTFQSIFNKKFSLHAPCIPGRPRVRGVTSATPSCPFSARAIERSYTYLSHREEDAAVIGEPVRGERPITDSWTIRRDPVLELFFFLGMNFYGPVKSGTTFRSKSHIALLKRQLLRRGNGPDDLTTCVTGNGQGIDSSETPCASVKHARHSLYVMLFPFNCHF</sequence>
<protein>
    <submittedName>
        <fullName evidence="1">Uncharacterized protein</fullName>
    </submittedName>
</protein>
<gene>
    <name evidence="1" type="ORF">G5I_06196</name>
</gene>
<name>F4WKB2_ACREC</name>
<dbReference type="EMBL" id="GL888199">
    <property type="protein sequence ID" value="EGI65336.1"/>
    <property type="molecule type" value="Genomic_DNA"/>
</dbReference>
<proteinExistence type="predicted"/>
<evidence type="ECO:0000313" key="2">
    <source>
        <dbReference type="Proteomes" id="UP000007755"/>
    </source>
</evidence>
<dbReference type="Proteomes" id="UP000007755">
    <property type="component" value="Unassembled WGS sequence"/>
</dbReference>
<accession>F4WKB2</accession>
<keyword evidence="2" id="KW-1185">Reference proteome</keyword>
<dbReference type="InParanoid" id="F4WKB2"/>
<evidence type="ECO:0000313" key="1">
    <source>
        <dbReference type="EMBL" id="EGI65336.1"/>
    </source>
</evidence>
<dbReference type="AlphaFoldDB" id="F4WKB2"/>